<protein>
    <recommendedName>
        <fullName evidence="2">DUF7477 domain-containing protein</fullName>
    </recommendedName>
</protein>
<evidence type="ECO:0000259" key="2">
    <source>
        <dbReference type="Pfam" id="PF24289"/>
    </source>
</evidence>
<sequence length="398" mass="44372">MPELRRGVRRGRVTDAVAPNQQPADKNLRKSNGKAVAVGVAERPRTRLAARRLKEEDKVIIQENLKDSDKKKGKEVVVEEEEEEKEVMAIGNDSGGSNKAAAQEEEGNTAPFPERVQVGGSPLYKVERKLGKGGFGQVFVGRRISGGNDRSAGASILEVMQLCLSYRKDRVVLFAYHYNVADSRLAQHIERGIADGLLISCVSSCSNLWALIMDAGTGFTNQVYELSPVFLHKEWIMEQWEKNYYISSIAGATNGSSLVVMSKGTQYSQQSYKVSDSFPFKWINKKWREGFHVTSMATAGSRWGVVMSRNSGYSEQVVELDFLYPSEGVHRRWDGGYRITSTAATTDQAALILSIPRRRLADETQETLRTSQFPSTHVKEKWGKNLYLASLSYGRTVS</sequence>
<gene>
    <name evidence="3" type="ORF">F2Q68_00017814</name>
</gene>
<feature type="region of interest" description="Disordered" evidence="1">
    <location>
        <begin position="81"/>
        <end position="114"/>
    </location>
</feature>
<evidence type="ECO:0000256" key="1">
    <source>
        <dbReference type="SAM" id="MobiDB-lite"/>
    </source>
</evidence>
<accession>A0A8S9HSN7</accession>
<feature type="domain" description="DUF7477" evidence="2">
    <location>
        <begin position="161"/>
        <end position="398"/>
    </location>
</feature>
<comment type="caution">
    <text evidence="3">The sequence shown here is derived from an EMBL/GenBank/DDBJ whole genome shotgun (WGS) entry which is preliminary data.</text>
</comment>
<feature type="region of interest" description="Disordered" evidence="1">
    <location>
        <begin position="1"/>
        <end position="39"/>
    </location>
</feature>
<dbReference type="Pfam" id="PF24289">
    <property type="entry name" value="DUF7477"/>
    <property type="match status" value="1"/>
</dbReference>
<dbReference type="EMBL" id="QGKW02001940">
    <property type="protein sequence ID" value="KAF2559967.1"/>
    <property type="molecule type" value="Genomic_DNA"/>
</dbReference>
<dbReference type="Proteomes" id="UP000712281">
    <property type="component" value="Unassembled WGS sequence"/>
</dbReference>
<proteinExistence type="predicted"/>
<organism evidence="3 4">
    <name type="scientific">Brassica cretica</name>
    <name type="common">Mustard</name>
    <dbReference type="NCBI Taxonomy" id="69181"/>
    <lineage>
        <taxon>Eukaryota</taxon>
        <taxon>Viridiplantae</taxon>
        <taxon>Streptophyta</taxon>
        <taxon>Embryophyta</taxon>
        <taxon>Tracheophyta</taxon>
        <taxon>Spermatophyta</taxon>
        <taxon>Magnoliopsida</taxon>
        <taxon>eudicotyledons</taxon>
        <taxon>Gunneridae</taxon>
        <taxon>Pentapetalae</taxon>
        <taxon>rosids</taxon>
        <taxon>malvids</taxon>
        <taxon>Brassicales</taxon>
        <taxon>Brassicaceae</taxon>
        <taxon>Brassiceae</taxon>
        <taxon>Brassica</taxon>
    </lineage>
</organism>
<reference evidence="3" key="1">
    <citation type="submission" date="2019-12" db="EMBL/GenBank/DDBJ databases">
        <title>Genome sequencing and annotation of Brassica cretica.</title>
        <authorList>
            <person name="Studholme D.J."/>
            <person name="Sarris P.F."/>
        </authorList>
    </citation>
    <scope>NUCLEOTIDE SEQUENCE</scope>
    <source>
        <strain evidence="3">PFS-001/15</strain>
        <tissue evidence="3">Leaf</tissue>
    </source>
</reference>
<dbReference type="AlphaFoldDB" id="A0A8S9HSN7"/>
<dbReference type="InterPro" id="IPR055900">
    <property type="entry name" value="DUF7477"/>
</dbReference>
<evidence type="ECO:0000313" key="4">
    <source>
        <dbReference type="Proteomes" id="UP000712281"/>
    </source>
</evidence>
<evidence type="ECO:0000313" key="3">
    <source>
        <dbReference type="EMBL" id="KAF2559967.1"/>
    </source>
</evidence>
<name>A0A8S9HSN7_BRACR</name>